<name>A0A2J7ZRG4_9CHLO</name>
<feature type="region of interest" description="Disordered" evidence="1">
    <location>
        <begin position="530"/>
        <end position="608"/>
    </location>
</feature>
<comment type="caution">
    <text evidence="2">The sequence shown here is derived from an EMBL/GenBank/DDBJ whole genome shotgun (WGS) entry which is preliminary data.</text>
</comment>
<sequence>MMQITAKENRNLGFQMRGIYVRVNTRMETMVLDGTADCAATRPAVGGIVITNNDTRTALMPSTLLFLRAASDAAEAMQAAAVVHAHAPAVPQAAVESEDNGGQQQRQAPRRPGQQRPLHGTGGERSGTAAGEPGRQAEPPARSGPRKRATARQDTARLLDLQANEAAESHSASSSLSQPSRSRSTTSASAEQDTGERSSASQRTSEDSSQSQPSWSRSTLGASTEQDTSERTSASQRTSEDSTRHTVLMDQGELETFRRQIQGYVLLVVAYARAQRSRDSAVPWLVGISAADIERAAAAAEQFCAPQPEFPEVRREAAQLDREHTVRIWHGNEDDGARPACWEVFLTSEQGRLHEAFMAHISAAQPQLEHALTLLNDGPRSDQVAWLLRRPELAAHCRKLAEGHLAVFSATALGVLLTGPRDDSYVFCSCAECRATHDALLLAGFVTVVPALNDHYAQVEHIASQLMPADVHVVCAWVGCEDDLRAGYEAFVADQLKAVLRQEMGIVGSAGAGRTLWEEWLPYYANAGATRTHEAPTERQRLPMPSETETEAPEAEARKRLKHSEAGRHGEGAALHAQAASLEDSAGGGQAAAAGKRRSRVVTSSKDT</sequence>
<dbReference type="AlphaFoldDB" id="A0A2J7ZRG4"/>
<evidence type="ECO:0000313" key="3">
    <source>
        <dbReference type="Proteomes" id="UP000236333"/>
    </source>
</evidence>
<feature type="region of interest" description="Disordered" evidence="1">
    <location>
        <begin position="91"/>
        <end position="152"/>
    </location>
</feature>
<feature type="compositionally biased region" description="Basic and acidic residues" evidence="1">
    <location>
        <begin position="555"/>
        <end position="571"/>
    </location>
</feature>
<proteinExistence type="predicted"/>
<organism evidence="2 3">
    <name type="scientific">Tetrabaena socialis</name>
    <dbReference type="NCBI Taxonomy" id="47790"/>
    <lineage>
        <taxon>Eukaryota</taxon>
        <taxon>Viridiplantae</taxon>
        <taxon>Chlorophyta</taxon>
        <taxon>core chlorophytes</taxon>
        <taxon>Chlorophyceae</taxon>
        <taxon>CS clade</taxon>
        <taxon>Chlamydomonadales</taxon>
        <taxon>Tetrabaenaceae</taxon>
        <taxon>Tetrabaena</taxon>
    </lineage>
</organism>
<feature type="compositionally biased region" description="Low complexity" evidence="1">
    <location>
        <begin position="91"/>
        <end position="117"/>
    </location>
</feature>
<feature type="region of interest" description="Disordered" evidence="1">
    <location>
        <begin position="164"/>
        <end position="247"/>
    </location>
</feature>
<feature type="compositionally biased region" description="Polar residues" evidence="1">
    <location>
        <begin position="219"/>
        <end position="237"/>
    </location>
</feature>
<keyword evidence="3" id="KW-1185">Reference proteome</keyword>
<gene>
    <name evidence="2" type="ORF">TSOC_011136</name>
</gene>
<dbReference type="EMBL" id="PGGS01000588">
    <property type="protein sequence ID" value="PNH02846.1"/>
    <property type="molecule type" value="Genomic_DNA"/>
</dbReference>
<evidence type="ECO:0000256" key="1">
    <source>
        <dbReference type="SAM" id="MobiDB-lite"/>
    </source>
</evidence>
<accession>A0A2J7ZRG4</accession>
<reference evidence="2 3" key="1">
    <citation type="journal article" date="2017" name="Mol. Biol. Evol.">
        <title>The 4-celled Tetrabaena socialis nuclear genome reveals the essential components for genetic control of cell number at the origin of multicellularity in the volvocine lineage.</title>
        <authorList>
            <person name="Featherston J."/>
            <person name="Arakaki Y."/>
            <person name="Hanschen E.R."/>
            <person name="Ferris P.J."/>
            <person name="Michod R.E."/>
            <person name="Olson B.J.S.C."/>
            <person name="Nozaki H."/>
            <person name="Durand P.M."/>
        </authorList>
    </citation>
    <scope>NUCLEOTIDE SEQUENCE [LARGE SCALE GENOMIC DNA]</scope>
    <source>
        <strain evidence="2 3">NIES-571</strain>
    </source>
</reference>
<feature type="compositionally biased region" description="Basic and acidic residues" evidence="1">
    <location>
        <begin position="531"/>
        <end position="541"/>
    </location>
</feature>
<feature type="compositionally biased region" description="Low complexity" evidence="1">
    <location>
        <begin position="164"/>
        <end position="190"/>
    </location>
</feature>
<feature type="compositionally biased region" description="Low complexity" evidence="1">
    <location>
        <begin position="207"/>
        <end position="218"/>
    </location>
</feature>
<evidence type="ECO:0000313" key="2">
    <source>
        <dbReference type="EMBL" id="PNH02846.1"/>
    </source>
</evidence>
<dbReference type="Proteomes" id="UP000236333">
    <property type="component" value="Unassembled WGS sequence"/>
</dbReference>
<protein>
    <submittedName>
        <fullName evidence="2">Uncharacterized protein</fullName>
    </submittedName>
</protein>